<dbReference type="InterPro" id="IPR013976">
    <property type="entry name" value="HDOD"/>
</dbReference>
<feature type="domain" description="HDOD" evidence="1">
    <location>
        <begin position="198"/>
        <end position="385"/>
    </location>
</feature>
<dbReference type="Pfam" id="PF08668">
    <property type="entry name" value="HDOD"/>
    <property type="match status" value="1"/>
</dbReference>
<dbReference type="SUPFAM" id="SSF109604">
    <property type="entry name" value="HD-domain/PDEase-like"/>
    <property type="match status" value="1"/>
</dbReference>
<sequence>MYSYLARQPILNKDKVTIGYELLFRDGPENSFPNICDETATNRLLIDNFFSSGSNQVTGGKRGFVNFPHKSLIQRVPLLFPKKSFIIEILETCEPNDELLEAVIELNQKGYTLALDDFIPSPEWNRFIPYIHIIKFDIRVTPIEKCMLFIRLHKTNKIKYLAEKVETHEEFIQAKEAGFDFFQGYFFSKPEMLQRKSLSPSSLTTLRLYQEICQSEVNYNKIEEIIATDVSLSYKLLRHVNGMFVIRAKPISSFKQALVYLGEERLRRFVTFVATSHALENKPQCLYNLSLQRAQFCERLGVRSPLNISGNQAFLMGLFSLLDSLLDQPLDELLRLLPLSNDIKGALVDQTGSLGVLLKLAMAYDSADWDTVNDCTKALKLKESDVVDAYMSSVKWATAFERTMTKSDA</sequence>
<dbReference type="STRING" id="680026.AB733_10600"/>
<dbReference type="PROSITE" id="PS51833">
    <property type="entry name" value="HDOD"/>
    <property type="match status" value="1"/>
</dbReference>
<dbReference type="Pfam" id="PF00563">
    <property type="entry name" value="EAL"/>
    <property type="match status" value="1"/>
</dbReference>
<dbReference type="AlphaFoldDB" id="A0A0J8VBN2"/>
<dbReference type="Proteomes" id="UP000240481">
    <property type="component" value="Unassembled WGS sequence"/>
</dbReference>
<dbReference type="InterPro" id="IPR001633">
    <property type="entry name" value="EAL_dom"/>
</dbReference>
<dbReference type="InterPro" id="IPR014408">
    <property type="entry name" value="dGMP_Pdiesterase_EAL/HD-GYP"/>
</dbReference>
<dbReference type="EMBL" id="PYLZ01000001">
    <property type="protein sequence ID" value="PSW26725.1"/>
    <property type="molecule type" value="Genomic_DNA"/>
</dbReference>
<dbReference type="OrthoDB" id="9804751at2"/>
<evidence type="ECO:0000313" key="2">
    <source>
        <dbReference type="EMBL" id="PSW26725.1"/>
    </source>
</evidence>
<name>A0A0J8VBN2_9GAMM</name>
<dbReference type="Gene3D" id="1.10.3210.10">
    <property type="entry name" value="Hypothetical protein af1432"/>
    <property type="match status" value="1"/>
</dbReference>
<comment type="caution">
    <text evidence="2">The sequence shown here is derived from an EMBL/GenBank/DDBJ whole genome shotgun (WGS) entry which is preliminary data.</text>
</comment>
<evidence type="ECO:0000313" key="3">
    <source>
        <dbReference type="Proteomes" id="UP000240481"/>
    </source>
</evidence>
<dbReference type="PANTHER" id="PTHR33525">
    <property type="match status" value="1"/>
</dbReference>
<keyword evidence="3" id="KW-1185">Reference proteome</keyword>
<dbReference type="SUPFAM" id="SSF141868">
    <property type="entry name" value="EAL domain-like"/>
    <property type="match status" value="1"/>
</dbReference>
<dbReference type="PIRSF" id="PIRSF003180">
    <property type="entry name" value="DiGMPpdiest_YuxH"/>
    <property type="match status" value="1"/>
</dbReference>
<dbReference type="RefSeq" id="WP_048898736.1">
    <property type="nucleotide sequence ID" value="NZ_AP024852.1"/>
</dbReference>
<proteinExistence type="predicted"/>
<dbReference type="InterPro" id="IPR052340">
    <property type="entry name" value="RNase_Y/CdgJ"/>
</dbReference>
<organism evidence="2 3">
    <name type="scientific">Photobacterium swingsii</name>
    <dbReference type="NCBI Taxonomy" id="680026"/>
    <lineage>
        <taxon>Bacteria</taxon>
        <taxon>Pseudomonadati</taxon>
        <taxon>Pseudomonadota</taxon>
        <taxon>Gammaproteobacteria</taxon>
        <taxon>Vibrionales</taxon>
        <taxon>Vibrionaceae</taxon>
        <taxon>Photobacterium</taxon>
    </lineage>
</organism>
<gene>
    <name evidence="2" type="ORF">C9I94_01720</name>
</gene>
<accession>A0A0J8VBN2</accession>
<dbReference type="PANTHER" id="PTHR33525:SF4">
    <property type="entry name" value="CYCLIC DI-GMP PHOSPHODIESTERASE CDGJ"/>
    <property type="match status" value="1"/>
</dbReference>
<dbReference type="Gene3D" id="3.20.20.450">
    <property type="entry name" value="EAL domain"/>
    <property type="match status" value="1"/>
</dbReference>
<dbReference type="InterPro" id="IPR035919">
    <property type="entry name" value="EAL_sf"/>
</dbReference>
<evidence type="ECO:0000259" key="1">
    <source>
        <dbReference type="PROSITE" id="PS51833"/>
    </source>
</evidence>
<reference evidence="2 3" key="1">
    <citation type="submission" date="2018-01" db="EMBL/GenBank/DDBJ databases">
        <title>Whole genome sequencing of Histamine producing bacteria.</title>
        <authorList>
            <person name="Butler K."/>
        </authorList>
    </citation>
    <scope>NUCLEOTIDE SEQUENCE [LARGE SCALE GENOMIC DNA]</scope>
    <source>
        <strain evidence="2 3">DSM 24669</strain>
    </source>
</reference>
<protein>
    <submittedName>
        <fullName evidence="2">HDOD domain-containing protein</fullName>
    </submittedName>
</protein>